<dbReference type="Pfam" id="PF01590">
    <property type="entry name" value="GAF"/>
    <property type="match status" value="1"/>
</dbReference>
<dbReference type="InterPro" id="IPR002078">
    <property type="entry name" value="Sigma_54_int"/>
</dbReference>
<evidence type="ECO:0000256" key="7">
    <source>
        <dbReference type="SAM" id="MobiDB-lite"/>
    </source>
</evidence>
<dbReference type="InterPro" id="IPR000719">
    <property type="entry name" value="Prot_kinase_dom"/>
</dbReference>
<dbReference type="InterPro" id="IPR058031">
    <property type="entry name" value="AAA_lid_NorR"/>
</dbReference>
<dbReference type="SUPFAM" id="SSF56112">
    <property type="entry name" value="Protein kinase-like (PK-like)"/>
    <property type="match status" value="1"/>
</dbReference>
<evidence type="ECO:0000256" key="4">
    <source>
        <dbReference type="ARBA" id="ARBA00023125"/>
    </source>
</evidence>
<dbReference type="EMBL" id="CP041186">
    <property type="protein sequence ID" value="QDG50470.1"/>
    <property type="molecule type" value="Genomic_DNA"/>
</dbReference>
<dbReference type="Proteomes" id="UP000315995">
    <property type="component" value="Chromosome"/>
</dbReference>
<dbReference type="GO" id="GO:0004672">
    <property type="term" value="F:protein kinase activity"/>
    <property type="evidence" value="ECO:0007669"/>
    <property type="project" value="InterPro"/>
</dbReference>
<accession>A0A5B8Y267</accession>
<dbReference type="PANTHER" id="PTHR32071">
    <property type="entry name" value="TRANSCRIPTIONAL REGULATORY PROTEIN"/>
    <property type="match status" value="1"/>
</dbReference>
<evidence type="ECO:0000256" key="3">
    <source>
        <dbReference type="ARBA" id="ARBA00023015"/>
    </source>
</evidence>
<dbReference type="InterPro" id="IPR002197">
    <property type="entry name" value="HTH_Fis"/>
</dbReference>
<dbReference type="SMART" id="SM00382">
    <property type="entry name" value="AAA"/>
    <property type="match status" value="1"/>
</dbReference>
<dbReference type="Gene3D" id="3.30.450.40">
    <property type="match status" value="1"/>
</dbReference>
<dbReference type="Gene3D" id="1.10.510.10">
    <property type="entry name" value="Transferase(Phosphotransferase) domain 1"/>
    <property type="match status" value="1"/>
</dbReference>
<dbReference type="SUPFAM" id="SSF55781">
    <property type="entry name" value="GAF domain-like"/>
    <property type="match status" value="1"/>
</dbReference>
<dbReference type="PRINTS" id="PR01590">
    <property type="entry name" value="HTHFIS"/>
</dbReference>
<evidence type="ECO:0000259" key="8">
    <source>
        <dbReference type="PROSITE" id="PS50011"/>
    </source>
</evidence>
<dbReference type="FunFam" id="3.40.50.300:FF:000006">
    <property type="entry name" value="DNA-binding transcriptional regulator NtrC"/>
    <property type="match status" value="1"/>
</dbReference>
<dbReference type="SUPFAM" id="SSF52540">
    <property type="entry name" value="P-loop containing nucleoside triphosphate hydrolases"/>
    <property type="match status" value="1"/>
</dbReference>
<keyword evidence="5" id="KW-0804">Transcription</keyword>
<feature type="domain" description="Sigma-54 factor interaction" evidence="9">
    <location>
        <begin position="1292"/>
        <end position="1520"/>
    </location>
</feature>
<keyword evidence="6" id="KW-0175">Coiled coil</keyword>
<name>A0A4Y6PQF0_PERCE</name>
<evidence type="ECO:0000256" key="1">
    <source>
        <dbReference type="ARBA" id="ARBA00022741"/>
    </source>
</evidence>
<keyword evidence="1" id="KW-0547">Nucleotide-binding</keyword>
<dbReference type="PROSITE" id="PS00676">
    <property type="entry name" value="SIGMA54_INTERACT_2"/>
    <property type="match status" value="1"/>
</dbReference>
<keyword evidence="2" id="KW-0067">ATP-binding</keyword>
<dbReference type="SMART" id="SM00065">
    <property type="entry name" value="GAF"/>
    <property type="match status" value="1"/>
</dbReference>
<dbReference type="PROSITE" id="PS50011">
    <property type="entry name" value="PROTEIN_KINASE_DOM"/>
    <property type="match status" value="1"/>
</dbReference>
<evidence type="ECO:0000256" key="6">
    <source>
        <dbReference type="SAM" id="Coils"/>
    </source>
</evidence>
<dbReference type="SUPFAM" id="SSF48452">
    <property type="entry name" value="TPR-like"/>
    <property type="match status" value="1"/>
</dbReference>
<dbReference type="Pfam" id="PF00158">
    <property type="entry name" value="Sigma54_activat"/>
    <property type="match status" value="1"/>
</dbReference>
<dbReference type="InterPro" id="IPR025662">
    <property type="entry name" value="Sigma_54_int_dom_ATP-bd_1"/>
</dbReference>
<dbReference type="Gene3D" id="1.10.8.60">
    <property type="match status" value="1"/>
</dbReference>
<feature type="domain" description="Protein kinase" evidence="8">
    <location>
        <begin position="1"/>
        <end position="262"/>
    </location>
</feature>
<dbReference type="InterPro" id="IPR011990">
    <property type="entry name" value="TPR-like_helical_dom_sf"/>
</dbReference>
<keyword evidence="3" id="KW-0805">Transcription regulation</keyword>
<dbReference type="InterPro" id="IPR003018">
    <property type="entry name" value="GAF"/>
</dbReference>
<dbReference type="SMART" id="SM00220">
    <property type="entry name" value="S_TKc"/>
    <property type="match status" value="1"/>
</dbReference>
<dbReference type="PROSITE" id="PS50045">
    <property type="entry name" value="SIGMA54_INTERACT_4"/>
    <property type="match status" value="1"/>
</dbReference>
<feature type="coiled-coil region" evidence="6">
    <location>
        <begin position="1230"/>
        <end position="1282"/>
    </location>
</feature>
<dbReference type="InterPro" id="IPR025943">
    <property type="entry name" value="Sigma_54_int_dom_ATP-bd_2"/>
</dbReference>
<dbReference type="Gene3D" id="1.10.10.60">
    <property type="entry name" value="Homeodomain-like"/>
    <property type="match status" value="1"/>
</dbReference>
<dbReference type="InterPro" id="IPR029016">
    <property type="entry name" value="GAF-like_dom_sf"/>
</dbReference>
<dbReference type="Gene3D" id="3.40.50.300">
    <property type="entry name" value="P-loop containing nucleotide triphosphate hydrolases"/>
    <property type="match status" value="1"/>
</dbReference>
<dbReference type="GO" id="GO:0005524">
    <property type="term" value="F:ATP binding"/>
    <property type="evidence" value="ECO:0007669"/>
    <property type="project" value="UniProtKB-KW"/>
</dbReference>
<keyword evidence="4" id="KW-0238">DNA-binding</keyword>
<dbReference type="Pfam" id="PF00069">
    <property type="entry name" value="Pkinase"/>
    <property type="match status" value="1"/>
</dbReference>
<dbReference type="Pfam" id="PF25601">
    <property type="entry name" value="AAA_lid_14"/>
    <property type="match status" value="1"/>
</dbReference>
<feature type="region of interest" description="Disordered" evidence="7">
    <location>
        <begin position="1026"/>
        <end position="1058"/>
    </location>
</feature>
<dbReference type="SMART" id="SM00028">
    <property type="entry name" value="TPR"/>
    <property type="match status" value="5"/>
</dbReference>
<dbReference type="SUPFAM" id="SSF46689">
    <property type="entry name" value="Homeodomain-like"/>
    <property type="match status" value="1"/>
</dbReference>
<evidence type="ECO:0000313" key="11">
    <source>
        <dbReference type="Proteomes" id="UP000315995"/>
    </source>
</evidence>
<dbReference type="InterPro" id="IPR019734">
    <property type="entry name" value="TPR_rpt"/>
</dbReference>
<keyword evidence="11" id="KW-1185">Reference proteome</keyword>
<dbReference type="GO" id="GO:0006355">
    <property type="term" value="P:regulation of DNA-templated transcription"/>
    <property type="evidence" value="ECO:0007669"/>
    <property type="project" value="InterPro"/>
</dbReference>
<accession>A0A4Y6PQF0</accession>
<dbReference type="InterPro" id="IPR011009">
    <property type="entry name" value="Kinase-like_dom_sf"/>
</dbReference>
<proteinExistence type="predicted"/>
<feature type="region of interest" description="Disordered" evidence="7">
    <location>
        <begin position="1541"/>
        <end position="1568"/>
    </location>
</feature>
<gene>
    <name evidence="10" type="ORF">FIV42_06900</name>
</gene>
<dbReference type="InterPro" id="IPR009057">
    <property type="entry name" value="Homeodomain-like_sf"/>
</dbReference>
<evidence type="ECO:0000259" key="9">
    <source>
        <dbReference type="PROSITE" id="PS50045"/>
    </source>
</evidence>
<protein>
    <submittedName>
        <fullName evidence="10">GAF domain-containing protein</fullName>
    </submittedName>
</protein>
<dbReference type="InterPro" id="IPR027417">
    <property type="entry name" value="P-loop_NTPase"/>
</dbReference>
<evidence type="ECO:0000256" key="5">
    <source>
        <dbReference type="ARBA" id="ARBA00023163"/>
    </source>
</evidence>
<dbReference type="PROSITE" id="PS00675">
    <property type="entry name" value="SIGMA54_INTERACT_1"/>
    <property type="match status" value="1"/>
</dbReference>
<dbReference type="CDD" id="cd00009">
    <property type="entry name" value="AAA"/>
    <property type="match status" value="1"/>
</dbReference>
<sequence>MNLEHLLENARPLSYQADGLSWHVPDGDGAGCVVRLVRLSDRFTGAHGRLLDEIAAGAQVAEVACVPRWRHFRYLRESERRELALAEGHWLVAVRDWVPGTTLHEVEGLVGTDGMSVALQLAYTVRELHEHGLVHGDLQPANVVYDDDAKMWLIDVPLVATTSDDRGHVAGSAPLMAPERWQGAAATVESDVYALGAFVCWLASREWPLQADSLAQWAQAHRHRRPTLPDRIDGRLAGVVTRMLAKDAELRPSLQSLIDALIDAGGQIDLPAVRPLPGEVDATATAALEALEEKPTVVVVDRDRKLFARPALRQVARRLELAGERVIFVRGAQLDAPLDETRAPDSDADPWNLAYALVEKVCQDPDVHEHLAREAGRGDQLHTFEVFAEALIDALPETGLTVVWEDFEAAGPDVRRWWSFVLEQPARLRCVLGASPVEADAAVALLTPAEDPSVWGSWRAKTLRTEVRDIAGGHWKGLVDRAQGRPDRLVQLINQRVGAPFEPDTVSIRDSGVFRAPLSAGRWQERYDSLVERGAFGQAAECCAEVYAQRVVLNDEQAREVLEAWTDVILRGVASPRHVHELERALVAEIDAMAEMGASGLVCDATVAFARLAHNQGRHADGLARLSSVADTLSAEDAPLELARCRLWQAQLSLSSGQFDDAKAFANKGLELAAKLPADGTEALRAHLELVLHAAGAIYGDRDAIAALEDLHERLEHPGVAPVLRARCHAYRALGLTRHDRLDEATDAYRRALEIIEGAGLDAELPIYLLNVGTAYHRQGRLGIAREYYARGVRLAQPSTRPSTRALLYANQANIEQALGRLPEARASLDDAWEVALEHELGSVLVLCYSMQGEIHLAEGDLAQALASYEAALGDASLPVSAFSRAELLLHSAEACLLKEDLVRSHEFIDEARSLIEGHELTGLEGYHGMLRARLQWEEGGSVGVMAGIELFRRSLLQTAEAGNHKLVLRQSPYLWRLLEREGLGDLMEEVAEIALKSKNAIAMGLTRELRDDFFAQLPSLEVDDVDVADDPPASPASSSRPARPEQDARGIWQSRRRARHAPESDAILERFYRMLSLNEVILHSDDLARLTPKALDIALSLSGAERGFILLRDPDRARVGDFRIVASRDAHAQPIPEPHLEVSLTVAEEAASTGQTVVTVNAQDDTRFEQALSVVDLSLTSVLCVPIRDSGGLLGALYLDHRFQPGIFEGEVTRMMEAFGHQLALAITNVRRLDELERERRELAQAKERLDELLAEREVMLGELRDRVGELTEEVERQRLTSPTRSTFEHIAFASRAMEDVLVQVERVAKSDIPVVVHGESGVGKELVAEALHAASPRSNGPFVAFNCGAVSESLMESEMFGHVKGAFTGAQSDREGFFHAANGGTIFLDEVGEMPASMQVKLLRVLQERKVRRVGATEAEPVDVRVVCATHRSLEEMVEEGSFREDLYYRLAAFVVEVPPLRDRREDIPLIARKLLDRIGESSGESYRLVPEAARLLSQAHWKGNVRELENTLRAACALADGCELGERDVAPLLRIREADDGREGRRPSRTTSRTSKLGRKPKAGRAEVVEALRRAGGDKERAAEALGVSVRTLYRYQKKYDIE</sequence>
<dbReference type="Pfam" id="PF02954">
    <property type="entry name" value="HTH_8"/>
    <property type="match status" value="1"/>
</dbReference>
<dbReference type="OrthoDB" id="5477280at2"/>
<dbReference type="RefSeq" id="WP_141196962.1">
    <property type="nucleotide sequence ID" value="NZ_CP041186.1"/>
</dbReference>
<evidence type="ECO:0000256" key="2">
    <source>
        <dbReference type="ARBA" id="ARBA00022840"/>
    </source>
</evidence>
<dbReference type="Gene3D" id="1.25.40.10">
    <property type="entry name" value="Tetratricopeptide repeat domain"/>
    <property type="match status" value="1"/>
</dbReference>
<dbReference type="GO" id="GO:0043565">
    <property type="term" value="F:sequence-specific DNA binding"/>
    <property type="evidence" value="ECO:0007669"/>
    <property type="project" value="InterPro"/>
</dbReference>
<evidence type="ECO:0000313" key="10">
    <source>
        <dbReference type="EMBL" id="QDG50470.1"/>
    </source>
</evidence>
<dbReference type="InterPro" id="IPR003593">
    <property type="entry name" value="AAA+_ATPase"/>
</dbReference>
<organism evidence="10 11">
    <name type="scientific">Persicimonas caeni</name>
    <dbReference type="NCBI Taxonomy" id="2292766"/>
    <lineage>
        <taxon>Bacteria</taxon>
        <taxon>Deltaproteobacteria</taxon>
        <taxon>Bradymonadales</taxon>
        <taxon>Bradymonadaceae</taxon>
        <taxon>Persicimonas</taxon>
    </lineage>
</organism>
<reference evidence="10 11" key="1">
    <citation type="submission" date="2019-06" db="EMBL/GenBank/DDBJ databases">
        <title>Persicimonas caeni gen. nov., sp. nov., a predatory bacterium isolated from solar saltern.</title>
        <authorList>
            <person name="Wang S."/>
        </authorList>
    </citation>
    <scope>NUCLEOTIDE SEQUENCE [LARGE SCALE GENOMIC DNA]</scope>
    <source>
        <strain evidence="10 11">YN101</strain>
    </source>
</reference>